<dbReference type="EMBL" id="AJXZ01000015">
    <property type="protein sequence ID" value="EIM75931.1"/>
    <property type="molecule type" value="Genomic_DNA"/>
</dbReference>
<name>I5C279_9HYPH</name>
<gene>
    <name evidence="1" type="ORF">A33O_07237</name>
</gene>
<proteinExistence type="predicted"/>
<reference evidence="1 2" key="1">
    <citation type="journal article" date="2012" name="J. Bacteriol.">
        <title>Genome Sequence of Nitratireductor aquibiodomus Strain RA22.</title>
        <authorList>
            <person name="Singh A."/>
            <person name="Jangir P.K."/>
            <person name="Kumari C."/>
            <person name="Sharma R."/>
        </authorList>
    </citation>
    <scope>NUCLEOTIDE SEQUENCE [LARGE SCALE GENOMIC DNA]</scope>
    <source>
        <strain evidence="1 2">RA22</strain>
    </source>
</reference>
<accession>I5C279</accession>
<comment type="caution">
    <text evidence="1">The sequence shown here is derived from an EMBL/GenBank/DDBJ whole genome shotgun (WGS) entry which is preliminary data.</text>
</comment>
<evidence type="ECO:0000313" key="1">
    <source>
        <dbReference type="EMBL" id="EIM75931.1"/>
    </source>
</evidence>
<sequence>MKDKVIALTERFPLYPYLG</sequence>
<evidence type="ECO:0000313" key="2">
    <source>
        <dbReference type="Proteomes" id="UP000004622"/>
    </source>
</evidence>
<protein>
    <submittedName>
        <fullName evidence="1">Uncharacterized protein</fullName>
    </submittedName>
</protein>
<dbReference type="AlphaFoldDB" id="I5C279"/>
<organism evidence="1 2">
    <name type="scientific">Nitratireductor aquibiodomus RA22</name>
    <dbReference type="NCBI Taxonomy" id="1189611"/>
    <lineage>
        <taxon>Bacteria</taxon>
        <taxon>Pseudomonadati</taxon>
        <taxon>Pseudomonadota</taxon>
        <taxon>Alphaproteobacteria</taxon>
        <taxon>Hyphomicrobiales</taxon>
        <taxon>Phyllobacteriaceae</taxon>
        <taxon>Nitratireductor</taxon>
    </lineage>
</organism>
<dbReference type="Proteomes" id="UP000004622">
    <property type="component" value="Unassembled WGS sequence"/>
</dbReference>